<comment type="caution">
    <text evidence="3">The sequence shown here is derived from an EMBL/GenBank/DDBJ whole genome shotgun (WGS) entry which is preliminary data.</text>
</comment>
<evidence type="ECO:0000313" key="3">
    <source>
        <dbReference type="EMBL" id="HFK97500.1"/>
    </source>
</evidence>
<gene>
    <name evidence="3" type="ORF">ENS06_09295</name>
</gene>
<evidence type="ECO:0000256" key="1">
    <source>
        <dbReference type="SAM" id="MobiDB-lite"/>
    </source>
</evidence>
<feature type="transmembrane region" description="Helical" evidence="2">
    <location>
        <begin position="12"/>
        <end position="37"/>
    </location>
</feature>
<reference evidence="3" key="1">
    <citation type="journal article" date="2020" name="mSystems">
        <title>Genome- and Community-Level Interaction Insights into Carbon Utilization and Element Cycling Functions of Hydrothermarchaeota in Hydrothermal Sediment.</title>
        <authorList>
            <person name="Zhou Z."/>
            <person name="Liu Y."/>
            <person name="Xu W."/>
            <person name="Pan J."/>
            <person name="Luo Z.H."/>
            <person name="Li M."/>
        </authorList>
    </citation>
    <scope>NUCLEOTIDE SEQUENCE [LARGE SCALE GENOMIC DNA]</scope>
    <source>
        <strain evidence="3">SpSt-456</strain>
    </source>
</reference>
<feature type="region of interest" description="Disordered" evidence="1">
    <location>
        <begin position="55"/>
        <end position="75"/>
    </location>
</feature>
<keyword evidence="2" id="KW-0812">Transmembrane</keyword>
<protein>
    <recommendedName>
        <fullName evidence="4">Oxaloacetate decarboxylase, gamma chain</fullName>
    </recommendedName>
</protein>
<keyword evidence="2" id="KW-0472">Membrane</keyword>
<sequence length="162" mass="17812">MTGLSAIAAANGWFITVTGLVIVFTGLALLAAFIASLDKLLAFWDRGVAWLQRPRRRGSSGPAPGALAHQGPAPLPRADASARTVFLGGETLEVYQYFQWLTRRQGDVFSLSRLLEQAEKRGIPRPHFHLDELLVLGLIEELPGEECGFYRWTPGISVQPEE</sequence>
<evidence type="ECO:0000256" key="2">
    <source>
        <dbReference type="SAM" id="Phobius"/>
    </source>
</evidence>
<keyword evidence="2" id="KW-1133">Transmembrane helix</keyword>
<accession>A0A832A1K2</accession>
<organism evidence="3">
    <name type="scientific">Desulfacinum infernum</name>
    <dbReference type="NCBI Taxonomy" id="35837"/>
    <lineage>
        <taxon>Bacteria</taxon>
        <taxon>Pseudomonadati</taxon>
        <taxon>Thermodesulfobacteriota</taxon>
        <taxon>Syntrophobacteria</taxon>
        <taxon>Syntrophobacterales</taxon>
        <taxon>Syntrophobacteraceae</taxon>
        <taxon>Desulfacinum</taxon>
    </lineage>
</organism>
<dbReference type="AlphaFoldDB" id="A0A832A1K2"/>
<evidence type="ECO:0008006" key="4">
    <source>
        <dbReference type="Google" id="ProtNLM"/>
    </source>
</evidence>
<proteinExistence type="predicted"/>
<dbReference type="EMBL" id="DSTK01000027">
    <property type="protein sequence ID" value="HFK97500.1"/>
    <property type="molecule type" value="Genomic_DNA"/>
</dbReference>
<name>A0A832A1K2_9BACT</name>